<dbReference type="InterPro" id="IPR036105">
    <property type="entry name" value="DiNase_FeMo-co_biosyn_sf"/>
</dbReference>
<feature type="domain" description="Dinitrogenase iron-molybdenum cofactor biosynthesis" evidence="1">
    <location>
        <begin position="12"/>
        <end position="97"/>
    </location>
</feature>
<organism evidence="2 3">
    <name type="scientific">Cuniculiplasma divulgatum</name>
    <dbReference type="NCBI Taxonomy" id="1673428"/>
    <lineage>
        <taxon>Archaea</taxon>
        <taxon>Methanobacteriati</taxon>
        <taxon>Thermoplasmatota</taxon>
        <taxon>Thermoplasmata</taxon>
        <taxon>Thermoplasmatales</taxon>
        <taxon>Cuniculiplasmataceae</taxon>
        <taxon>Cuniculiplasma</taxon>
    </lineage>
</organism>
<dbReference type="GeneID" id="41588668"/>
<dbReference type="Pfam" id="PF02579">
    <property type="entry name" value="Nitro_FeMo-Co"/>
    <property type="match status" value="1"/>
</dbReference>
<dbReference type="InterPro" id="IPR003731">
    <property type="entry name" value="Di-Nase_FeMo-co_biosynth"/>
</dbReference>
<accession>A0A1N5VNC5</accession>
<dbReference type="InterPro" id="IPR033913">
    <property type="entry name" value="MTH1175_dom"/>
</dbReference>
<dbReference type="RefSeq" id="WP_021788860.1">
    <property type="nucleotide sequence ID" value="NZ_LT671858.1"/>
</dbReference>
<dbReference type="Gene3D" id="3.30.420.130">
    <property type="entry name" value="Dinitrogenase iron-molybdenum cofactor biosynthesis domain"/>
    <property type="match status" value="1"/>
</dbReference>
<evidence type="ECO:0000313" key="2">
    <source>
        <dbReference type="EMBL" id="SIM73755.1"/>
    </source>
</evidence>
<sequence>MKLAIAVEKGMVSGPGEAEEIRIYDTENSQQLESYPNPALTANSARGILMLKSIVDRGVSSVIVSGIGAHAFSYTTGRIKLFKGEGLTVEEALKSFLNGNMTELLVATH</sequence>
<dbReference type="SUPFAM" id="SSF53146">
    <property type="entry name" value="Nitrogenase accessory factor-like"/>
    <property type="match status" value="1"/>
</dbReference>
<protein>
    <submittedName>
        <fullName evidence="2">Dinitrogenase iron-molybdenum cofactor biosynthesis protein</fullName>
    </submittedName>
</protein>
<gene>
    <name evidence="2" type="ORF">CSP5_1423</name>
</gene>
<dbReference type="AlphaFoldDB" id="A0A1N5VNC5"/>
<evidence type="ECO:0000259" key="1">
    <source>
        <dbReference type="Pfam" id="PF02579"/>
    </source>
</evidence>
<dbReference type="EMBL" id="LT671858">
    <property type="protein sequence ID" value="SIM73755.1"/>
    <property type="molecule type" value="Genomic_DNA"/>
</dbReference>
<proteinExistence type="predicted"/>
<evidence type="ECO:0000313" key="3">
    <source>
        <dbReference type="Proteomes" id="UP000195607"/>
    </source>
</evidence>
<reference evidence="2 3" key="1">
    <citation type="submission" date="2016-04" db="EMBL/GenBank/DDBJ databases">
        <authorList>
            <person name="Evans L.H."/>
            <person name="Alamgir A."/>
            <person name="Owens N."/>
            <person name="Weber N.D."/>
            <person name="Virtaneva K."/>
            <person name="Barbian K."/>
            <person name="Babar A."/>
            <person name="Rosenke K."/>
        </authorList>
    </citation>
    <scope>NUCLEOTIDE SEQUENCE [LARGE SCALE GENOMIC DNA]</scope>
    <source>
        <strain evidence="3">S5(T) (JCM 30642 \VKM B-2941)</strain>
    </source>
</reference>
<dbReference type="CDD" id="cd00851">
    <property type="entry name" value="MTH1175"/>
    <property type="match status" value="1"/>
</dbReference>
<name>A0A1N5VNC5_9ARCH</name>
<dbReference type="Proteomes" id="UP000195607">
    <property type="component" value="Chromosome I"/>
</dbReference>